<comment type="caution">
    <text evidence="2">The sequence shown here is derived from an EMBL/GenBank/DDBJ whole genome shotgun (WGS) entry which is preliminary data.</text>
</comment>
<dbReference type="Pfam" id="PF03992">
    <property type="entry name" value="ABM"/>
    <property type="match status" value="1"/>
</dbReference>
<keyword evidence="2" id="KW-0560">Oxidoreductase</keyword>
<dbReference type="InterPro" id="IPR007138">
    <property type="entry name" value="ABM_dom"/>
</dbReference>
<dbReference type="InterPro" id="IPR050744">
    <property type="entry name" value="AI-2_Isomerase_LsrG"/>
</dbReference>
<dbReference type="InterPro" id="IPR011008">
    <property type="entry name" value="Dimeric_a/b-barrel"/>
</dbReference>
<evidence type="ECO:0000313" key="2">
    <source>
        <dbReference type="EMBL" id="TWJ12598.1"/>
    </source>
</evidence>
<feature type="domain" description="ABM" evidence="1">
    <location>
        <begin position="2"/>
        <end position="89"/>
    </location>
</feature>
<dbReference type="RefSeq" id="WP_147140836.1">
    <property type="nucleotide sequence ID" value="NZ_BAABIJ010000002.1"/>
</dbReference>
<dbReference type="Proteomes" id="UP000321617">
    <property type="component" value="Unassembled WGS sequence"/>
</dbReference>
<evidence type="ECO:0000259" key="1">
    <source>
        <dbReference type="PROSITE" id="PS51725"/>
    </source>
</evidence>
<dbReference type="OrthoDB" id="8452260at2"/>
<dbReference type="PROSITE" id="PS51725">
    <property type="entry name" value="ABM"/>
    <property type="match status" value="1"/>
</dbReference>
<evidence type="ECO:0000313" key="3">
    <source>
        <dbReference type="Proteomes" id="UP000321617"/>
    </source>
</evidence>
<proteinExistence type="predicted"/>
<name>A0A562V445_9ACTN</name>
<dbReference type="Gene3D" id="3.30.70.100">
    <property type="match status" value="1"/>
</dbReference>
<organism evidence="2 3">
    <name type="scientific">Stackebrandtia albiflava</name>
    <dbReference type="NCBI Taxonomy" id="406432"/>
    <lineage>
        <taxon>Bacteria</taxon>
        <taxon>Bacillati</taxon>
        <taxon>Actinomycetota</taxon>
        <taxon>Actinomycetes</taxon>
        <taxon>Glycomycetales</taxon>
        <taxon>Glycomycetaceae</taxon>
        <taxon>Stackebrandtia</taxon>
    </lineage>
</organism>
<dbReference type="SUPFAM" id="SSF54909">
    <property type="entry name" value="Dimeric alpha+beta barrel"/>
    <property type="match status" value="1"/>
</dbReference>
<keyword evidence="2" id="KW-0503">Monooxygenase</keyword>
<reference evidence="2 3" key="1">
    <citation type="journal article" date="2013" name="Stand. Genomic Sci.">
        <title>Genomic Encyclopedia of Type Strains, Phase I: The one thousand microbial genomes (KMG-I) project.</title>
        <authorList>
            <person name="Kyrpides N.C."/>
            <person name="Woyke T."/>
            <person name="Eisen J.A."/>
            <person name="Garrity G."/>
            <person name="Lilburn T.G."/>
            <person name="Beck B.J."/>
            <person name="Whitman W.B."/>
            <person name="Hugenholtz P."/>
            <person name="Klenk H.P."/>
        </authorList>
    </citation>
    <scope>NUCLEOTIDE SEQUENCE [LARGE SCALE GENOMIC DNA]</scope>
    <source>
        <strain evidence="2 3">DSM 45044</strain>
    </source>
</reference>
<keyword evidence="3" id="KW-1185">Reference proteome</keyword>
<dbReference type="EMBL" id="VLLL01000006">
    <property type="protein sequence ID" value="TWJ12598.1"/>
    <property type="molecule type" value="Genomic_DNA"/>
</dbReference>
<dbReference type="AlphaFoldDB" id="A0A562V445"/>
<dbReference type="GO" id="GO:0004497">
    <property type="term" value="F:monooxygenase activity"/>
    <property type="evidence" value="ECO:0007669"/>
    <property type="project" value="UniProtKB-KW"/>
</dbReference>
<dbReference type="PANTHER" id="PTHR33336:SF3">
    <property type="entry name" value="ABM DOMAIN-CONTAINING PROTEIN"/>
    <property type="match status" value="1"/>
</dbReference>
<accession>A0A562V445</accession>
<dbReference type="PANTHER" id="PTHR33336">
    <property type="entry name" value="QUINOL MONOOXYGENASE YGIN-RELATED"/>
    <property type="match status" value="1"/>
</dbReference>
<protein>
    <submittedName>
        <fullName evidence="2">Quinol monooxygenase YgiN</fullName>
    </submittedName>
</protein>
<sequence length="108" mass="12369">MIFIVVKFTVRPEFRDQWLDRLSGFTEATRREPGNLWFEWSRSVDDPDRFVLLEAFHEDAAAAHVESDHFAEAMRIMPTMLAETPDIVNVTTPGEGWSKMAELTVTPG</sequence>
<gene>
    <name evidence="2" type="ORF">LX16_3359</name>
</gene>